<keyword evidence="4" id="KW-1185">Reference proteome</keyword>
<feature type="region of interest" description="Disordered" evidence="2">
    <location>
        <begin position="494"/>
        <end position="526"/>
    </location>
</feature>
<accession>A0A5C3R0U1</accession>
<evidence type="ECO:0000256" key="2">
    <source>
        <dbReference type="SAM" id="MobiDB-lite"/>
    </source>
</evidence>
<evidence type="ECO:0000256" key="1">
    <source>
        <dbReference type="ARBA" id="ARBA00007398"/>
    </source>
</evidence>
<dbReference type="SUPFAM" id="SSF88723">
    <property type="entry name" value="PIN domain-like"/>
    <property type="match status" value="1"/>
</dbReference>
<dbReference type="EMBL" id="ML178814">
    <property type="protein sequence ID" value="TFL07187.1"/>
    <property type="molecule type" value="Genomic_DNA"/>
</dbReference>
<evidence type="ECO:0000313" key="3">
    <source>
        <dbReference type="EMBL" id="TFL07187.1"/>
    </source>
</evidence>
<evidence type="ECO:0000313" key="4">
    <source>
        <dbReference type="Proteomes" id="UP000305067"/>
    </source>
</evidence>
<feature type="region of interest" description="Disordered" evidence="2">
    <location>
        <begin position="671"/>
        <end position="693"/>
    </location>
</feature>
<dbReference type="AlphaFoldDB" id="A0A5C3R0U1"/>
<dbReference type="OrthoDB" id="25987at2759"/>
<dbReference type="PANTHER" id="PTHR15665">
    <property type="entry name" value="ASTEROID PROTEIN"/>
    <property type="match status" value="1"/>
</dbReference>
<feature type="compositionally biased region" description="Acidic residues" evidence="2">
    <location>
        <begin position="496"/>
        <end position="526"/>
    </location>
</feature>
<sequence>MGIYGLSTYIREHRRTLAQTHQLKNSSQQPVSYRPIVVDGWSFIYHLQNHSSLPWVYGGEYDQLADLTIRVIQHWIAFGLAVHFVFDGPIPQLKFPTQVSRSTELVQSAILFYRTSPASRSTPRFLRETQIIPPLCFSACRSALEILASSEDNLHVHYADAEADPYVVDLAGRIGACVLGMDSDFMVLNTAGYKGYIPLDEMVWTASVPEDKPSDDMDGEFFTVKKGKGKARTSAPGPSVPKVFGQGVIPPQGVDKSDLRLSITVYKPELLAAHLRLPQSLLPLLGALAGNDYSKEVVKSRNVRNMFFERSMTPSQRIDHAAEAVRTVLVSAQKKSKAAVDSVTDLIDKTVRTLLSRTIQVLGSGEVAEVVEKIIEATLQYAMQPTDVGQPLWQSRVCALHTPETCPLFPYFSRRLISEGSAEDRTLIKSRKLYTNAYRKGNFHPRLVDVLVTGTFWPRIFLENPDAESTACSVGRPIMVWVYSILEDALGLPEPSLEEEEDDRGSEEDQEELVDVMEEDSDDDDDLLAPLRGALQKLRSEDGAESDDSEIIGSIDGSSHISMTSYREVTEYVRRGSHISAERVPVQTLPKLLVKNGIDVETYSPLAPVQVRLGVFLAALKADTPEIRSLPPEYIVPAVVVRWVIRVSGNQSGAWVKERWTRRETAAMLAALSPSASSEDDAESHRDTPPVTDRNVHLVGQVLTALSAIECLVDALLLADLLQHSVVGLSGSRLHVFLSQTEQRQQSLFEGLFEACSTGMDRFFREDAASASRKKKKQKKLDSSPGTPFGENGRTGGAVPARGLFELLANAEA</sequence>
<name>A0A5C3R0U1_9AGAR</name>
<reference evidence="3 4" key="1">
    <citation type="journal article" date="2019" name="Nat. Ecol. Evol.">
        <title>Megaphylogeny resolves global patterns of mushroom evolution.</title>
        <authorList>
            <person name="Varga T."/>
            <person name="Krizsan K."/>
            <person name="Foldi C."/>
            <person name="Dima B."/>
            <person name="Sanchez-Garcia M."/>
            <person name="Sanchez-Ramirez S."/>
            <person name="Szollosi G.J."/>
            <person name="Szarkandi J.G."/>
            <person name="Papp V."/>
            <person name="Albert L."/>
            <person name="Andreopoulos W."/>
            <person name="Angelini C."/>
            <person name="Antonin V."/>
            <person name="Barry K.W."/>
            <person name="Bougher N.L."/>
            <person name="Buchanan P."/>
            <person name="Buyck B."/>
            <person name="Bense V."/>
            <person name="Catcheside P."/>
            <person name="Chovatia M."/>
            <person name="Cooper J."/>
            <person name="Damon W."/>
            <person name="Desjardin D."/>
            <person name="Finy P."/>
            <person name="Geml J."/>
            <person name="Haridas S."/>
            <person name="Hughes K."/>
            <person name="Justo A."/>
            <person name="Karasinski D."/>
            <person name="Kautmanova I."/>
            <person name="Kiss B."/>
            <person name="Kocsube S."/>
            <person name="Kotiranta H."/>
            <person name="LaButti K.M."/>
            <person name="Lechner B.E."/>
            <person name="Liimatainen K."/>
            <person name="Lipzen A."/>
            <person name="Lukacs Z."/>
            <person name="Mihaltcheva S."/>
            <person name="Morgado L.N."/>
            <person name="Niskanen T."/>
            <person name="Noordeloos M.E."/>
            <person name="Ohm R.A."/>
            <person name="Ortiz-Santana B."/>
            <person name="Ovrebo C."/>
            <person name="Racz N."/>
            <person name="Riley R."/>
            <person name="Savchenko A."/>
            <person name="Shiryaev A."/>
            <person name="Soop K."/>
            <person name="Spirin V."/>
            <person name="Szebenyi C."/>
            <person name="Tomsovsky M."/>
            <person name="Tulloss R.E."/>
            <person name="Uehling J."/>
            <person name="Grigoriev I.V."/>
            <person name="Vagvolgyi C."/>
            <person name="Papp T."/>
            <person name="Martin F.M."/>
            <person name="Miettinen O."/>
            <person name="Hibbett D.S."/>
            <person name="Nagy L.G."/>
        </authorList>
    </citation>
    <scope>NUCLEOTIDE SEQUENCE [LARGE SCALE GENOMIC DNA]</scope>
    <source>
        <strain evidence="3 4">CBS 309.79</strain>
    </source>
</reference>
<proteinExistence type="inferred from homology"/>
<dbReference type="Gene3D" id="3.40.50.1010">
    <property type="entry name" value="5'-nuclease"/>
    <property type="match status" value="1"/>
</dbReference>
<comment type="similarity">
    <text evidence="1">Belongs to the asteroid family.</text>
</comment>
<dbReference type="STRING" id="1884261.A0A5C3R0U1"/>
<protein>
    <submittedName>
        <fullName evidence="3">Uncharacterized protein</fullName>
    </submittedName>
</protein>
<gene>
    <name evidence="3" type="ORF">BDV98DRAFT_587698</name>
</gene>
<dbReference type="InterPro" id="IPR026832">
    <property type="entry name" value="Asteroid"/>
</dbReference>
<organism evidence="3 4">
    <name type="scientific">Pterulicium gracile</name>
    <dbReference type="NCBI Taxonomy" id="1884261"/>
    <lineage>
        <taxon>Eukaryota</taxon>
        <taxon>Fungi</taxon>
        <taxon>Dikarya</taxon>
        <taxon>Basidiomycota</taxon>
        <taxon>Agaricomycotina</taxon>
        <taxon>Agaricomycetes</taxon>
        <taxon>Agaricomycetidae</taxon>
        <taxon>Agaricales</taxon>
        <taxon>Pleurotineae</taxon>
        <taxon>Pterulaceae</taxon>
        <taxon>Pterulicium</taxon>
    </lineage>
</organism>
<feature type="region of interest" description="Disordered" evidence="2">
    <location>
        <begin position="769"/>
        <end position="799"/>
    </location>
</feature>
<dbReference type="InterPro" id="IPR029060">
    <property type="entry name" value="PIN-like_dom_sf"/>
</dbReference>
<dbReference type="Proteomes" id="UP000305067">
    <property type="component" value="Unassembled WGS sequence"/>
</dbReference>
<dbReference type="PANTHER" id="PTHR15665:SF1">
    <property type="entry name" value="PROTEIN ASTEROID HOMOLOG 1"/>
    <property type="match status" value="1"/>
</dbReference>
<feature type="region of interest" description="Disordered" evidence="2">
    <location>
        <begin position="228"/>
        <end position="247"/>
    </location>
</feature>